<dbReference type="GO" id="GO:0003677">
    <property type="term" value="F:DNA binding"/>
    <property type="evidence" value="ECO:0007669"/>
    <property type="project" value="UniProtKB-UniRule"/>
</dbReference>
<name>A0A7I9ZVU1_9MYCO</name>
<keyword evidence="9" id="KW-1185">Reference proteome</keyword>
<dbReference type="AlphaFoldDB" id="A0A7I9ZVU1"/>
<comment type="similarity">
    <text evidence="1">Belongs to the 'phage' integrase family.</text>
</comment>
<dbReference type="GO" id="GO:0015074">
    <property type="term" value="P:DNA integration"/>
    <property type="evidence" value="ECO:0007669"/>
    <property type="project" value="InterPro"/>
</dbReference>
<dbReference type="InterPro" id="IPR044068">
    <property type="entry name" value="CB"/>
</dbReference>
<dbReference type="Proteomes" id="UP000465304">
    <property type="component" value="Unassembled WGS sequence"/>
</dbReference>
<evidence type="ECO:0000256" key="1">
    <source>
        <dbReference type="ARBA" id="ARBA00008857"/>
    </source>
</evidence>
<comment type="caution">
    <text evidence="8">The sequence shown here is derived from an EMBL/GenBank/DDBJ whole genome shotgun (WGS) entry which is preliminary data.</text>
</comment>
<evidence type="ECO:0000256" key="5">
    <source>
        <dbReference type="SAM" id="MobiDB-lite"/>
    </source>
</evidence>
<dbReference type="CDD" id="cd01189">
    <property type="entry name" value="INT_ICEBs1_C_like"/>
    <property type="match status" value="1"/>
</dbReference>
<evidence type="ECO:0008006" key="10">
    <source>
        <dbReference type="Google" id="ProtNLM"/>
    </source>
</evidence>
<accession>A0A7I9ZVU1</accession>
<dbReference type="InterPro" id="IPR013762">
    <property type="entry name" value="Integrase-like_cat_sf"/>
</dbReference>
<dbReference type="PROSITE" id="PS51898">
    <property type="entry name" value="TYR_RECOMBINASE"/>
    <property type="match status" value="1"/>
</dbReference>
<evidence type="ECO:0000313" key="9">
    <source>
        <dbReference type="Proteomes" id="UP000465304"/>
    </source>
</evidence>
<proteinExistence type="inferred from homology"/>
<feature type="region of interest" description="Disordered" evidence="5">
    <location>
        <begin position="1"/>
        <end position="28"/>
    </location>
</feature>
<dbReference type="GO" id="GO:0006310">
    <property type="term" value="P:DNA recombination"/>
    <property type="evidence" value="ECO:0007669"/>
    <property type="project" value="UniProtKB-KW"/>
</dbReference>
<feature type="domain" description="Tyr recombinase" evidence="6">
    <location>
        <begin position="223"/>
        <end position="430"/>
    </location>
</feature>
<dbReference type="Gene3D" id="1.10.443.10">
    <property type="entry name" value="Intergrase catalytic core"/>
    <property type="match status" value="1"/>
</dbReference>
<dbReference type="Pfam" id="PF00589">
    <property type="entry name" value="Phage_integrase"/>
    <property type="match status" value="1"/>
</dbReference>
<dbReference type="RefSeq" id="WP_237166652.1">
    <property type="nucleotide sequence ID" value="NZ_BLLB01000002.1"/>
</dbReference>
<protein>
    <recommendedName>
        <fullName evidence="10">Site-specific integrase</fullName>
    </recommendedName>
</protein>
<dbReference type="PANTHER" id="PTHR30349:SF64">
    <property type="entry name" value="PROPHAGE INTEGRASE INTD-RELATED"/>
    <property type="match status" value="1"/>
</dbReference>
<evidence type="ECO:0000256" key="4">
    <source>
        <dbReference type="PROSITE-ProRule" id="PRU01248"/>
    </source>
</evidence>
<evidence type="ECO:0000256" key="2">
    <source>
        <dbReference type="ARBA" id="ARBA00023125"/>
    </source>
</evidence>
<evidence type="ECO:0000259" key="6">
    <source>
        <dbReference type="PROSITE" id="PS51898"/>
    </source>
</evidence>
<dbReference type="PROSITE" id="PS51900">
    <property type="entry name" value="CB"/>
    <property type="match status" value="1"/>
</dbReference>
<dbReference type="InterPro" id="IPR010998">
    <property type="entry name" value="Integrase_recombinase_N"/>
</dbReference>
<dbReference type="InterPro" id="IPR011010">
    <property type="entry name" value="DNA_brk_join_enz"/>
</dbReference>
<dbReference type="PANTHER" id="PTHR30349">
    <property type="entry name" value="PHAGE INTEGRASE-RELATED"/>
    <property type="match status" value="1"/>
</dbReference>
<dbReference type="InterPro" id="IPR050090">
    <property type="entry name" value="Tyrosine_recombinase_XerCD"/>
</dbReference>
<dbReference type="InterPro" id="IPR002104">
    <property type="entry name" value="Integrase_catalytic"/>
</dbReference>
<sequence>MGKPVSLTGTDAADVKPQSSIKRTPGTGGVIDLWKTRDGKPTKRATGRWVQGLGKPQGIGSRWRGWYVGDDGKQHTRDCRTEVEAEAWSRDQRGKVVTNTWVSPAVGTGTFRSVAEDWLLTKTGAQRKPKTIAGYRSILDTLVLPRWGDVPMKEITYPQISAWFAGLSVNGAQSGKPLSASRIRQTHQLMGAVFKYAVKAGLATKNVVAEIDTREELPSESVREMQYLNHRQLLDLADRCGKYGTLTLVLGYCGLRFSEAVALRRGSVKNGKLIIRESATAVTGKGMVTSGTKTGKIREVAVPPPVWSHILAELPTDADDLIFPGRNGNNLTLGQYRWVFDEAVRQLQRLAMDQRQAEIDAEELDEHGQPITPEFPSISPHALRHTAASLLIKTGANIKVVQRQLGHATASMTLDRYGHLYSDDLQNAARVLGDAMTAAQSAASPSPSGVIAVNQA</sequence>
<evidence type="ECO:0000313" key="8">
    <source>
        <dbReference type="EMBL" id="GFH04867.1"/>
    </source>
</evidence>
<evidence type="ECO:0000256" key="3">
    <source>
        <dbReference type="ARBA" id="ARBA00023172"/>
    </source>
</evidence>
<reference evidence="8 9" key="1">
    <citation type="journal article" date="2019" name="Emerg. Microbes Infect.">
        <title>Comprehensive subspecies identification of 175 nontuberculous mycobacteria species based on 7547 genomic profiles.</title>
        <authorList>
            <person name="Matsumoto Y."/>
            <person name="Kinjo T."/>
            <person name="Motooka D."/>
            <person name="Nabeya D."/>
            <person name="Jung N."/>
            <person name="Uechi K."/>
            <person name="Horii T."/>
            <person name="Iida T."/>
            <person name="Fujita J."/>
            <person name="Nakamura S."/>
        </authorList>
    </citation>
    <scope>NUCLEOTIDE SEQUENCE [LARGE SCALE GENOMIC DNA]</scope>
    <source>
        <strain evidence="8 9">JCM 30996</strain>
    </source>
</reference>
<feature type="domain" description="Core-binding (CB)" evidence="7">
    <location>
        <begin position="109"/>
        <end position="198"/>
    </location>
</feature>
<gene>
    <name evidence="8" type="ORF">MHIP_53500</name>
</gene>
<organism evidence="8 9">
    <name type="scientific">Mycolicibacterium hippocampi</name>
    <dbReference type="NCBI Taxonomy" id="659824"/>
    <lineage>
        <taxon>Bacteria</taxon>
        <taxon>Bacillati</taxon>
        <taxon>Actinomycetota</taxon>
        <taxon>Actinomycetes</taxon>
        <taxon>Mycobacteriales</taxon>
        <taxon>Mycobacteriaceae</taxon>
        <taxon>Mycolicibacterium</taxon>
    </lineage>
</organism>
<dbReference type="Pfam" id="PF22022">
    <property type="entry name" value="Phage_int_M"/>
    <property type="match status" value="1"/>
</dbReference>
<dbReference type="EMBL" id="BLLB01000002">
    <property type="protein sequence ID" value="GFH04867.1"/>
    <property type="molecule type" value="Genomic_DNA"/>
</dbReference>
<dbReference type="Gene3D" id="1.10.150.130">
    <property type="match status" value="1"/>
</dbReference>
<dbReference type="InterPro" id="IPR053876">
    <property type="entry name" value="Phage_int_M"/>
</dbReference>
<keyword evidence="3" id="KW-0233">DNA recombination</keyword>
<dbReference type="SUPFAM" id="SSF56349">
    <property type="entry name" value="DNA breaking-rejoining enzymes"/>
    <property type="match status" value="1"/>
</dbReference>
<keyword evidence="2 4" id="KW-0238">DNA-binding</keyword>
<evidence type="ECO:0000259" key="7">
    <source>
        <dbReference type="PROSITE" id="PS51900"/>
    </source>
</evidence>